<keyword evidence="2" id="KW-1185">Reference proteome</keyword>
<gene>
    <name evidence="1" type="ORF">SAMN05660859_2486</name>
</gene>
<sequence>MDDIHYLEYKILLRPERFFDPHQFEVYWHKLGLIAPEFKVGVTTNKDGFKRQVREVLFYDTPDYDLYRNAFILRKRTFYTDGWPEPEHELTLKFRHPELAVAAAVDVVPHLSGQADIKFKEELLPLKDSLGGMRSLYSHNCVLLSPGLVLNEGLERITSVFPELAEHCPADKAATISLVNNLPVEEVQVNVGSFDFGHGLTAKATISVWRDRATESAIIGEFAFQAKFDRYDAVHAKARERSEAFFKAAQTRAPEWVKLGATKTALVYNFGKQLVASHEG</sequence>
<name>A0A1G4SVU8_9HYPH</name>
<evidence type="ECO:0000313" key="2">
    <source>
        <dbReference type="Proteomes" id="UP000198889"/>
    </source>
</evidence>
<evidence type="ECO:0000313" key="1">
    <source>
        <dbReference type="EMBL" id="SCW72409.1"/>
    </source>
</evidence>
<dbReference type="STRING" id="177413.SAMN05660859_2486"/>
<accession>A0A1G4SVU8</accession>
<protein>
    <recommendedName>
        <fullName evidence="3">CYTH domain-containing protein</fullName>
    </recommendedName>
</protein>
<dbReference type="EMBL" id="FMTP01000003">
    <property type="protein sequence ID" value="SCW72409.1"/>
    <property type="molecule type" value="Genomic_DNA"/>
</dbReference>
<dbReference type="RefSeq" id="WP_091439894.1">
    <property type="nucleotide sequence ID" value="NZ_FMTP01000003.1"/>
</dbReference>
<dbReference type="AlphaFoldDB" id="A0A1G4SVU8"/>
<organism evidence="1 2">
    <name type="scientific">Ancylobacter rudongensis</name>
    <dbReference type="NCBI Taxonomy" id="177413"/>
    <lineage>
        <taxon>Bacteria</taxon>
        <taxon>Pseudomonadati</taxon>
        <taxon>Pseudomonadota</taxon>
        <taxon>Alphaproteobacteria</taxon>
        <taxon>Hyphomicrobiales</taxon>
        <taxon>Xanthobacteraceae</taxon>
        <taxon>Ancylobacter</taxon>
    </lineage>
</organism>
<reference evidence="2" key="1">
    <citation type="submission" date="2016-10" db="EMBL/GenBank/DDBJ databases">
        <authorList>
            <person name="Varghese N."/>
            <person name="Submissions S."/>
        </authorList>
    </citation>
    <scope>NUCLEOTIDE SEQUENCE [LARGE SCALE GENOMIC DNA]</scope>
    <source>
        <strain evidence="2">CGMCC 1.1761</strain>
    </source>
</reference>
<proteinExistence type="predicted"/>
<evidence type="ECO:0008006" key="3">
    <source>
        <dbReference type="Google" id="ProtNLM"/>
    </source>
</evidence>
<dbReference type="Proteomes" id="UP000198889">
    <property type="component" value="Unassembled WGS sequence"/>
</dbReference>